<dbReference type="SMART" id="SM00073">
    <property type="entry name" value="HPT"/>
    <property type="match status" value="1"/>
</dbReference>
<dbReference type="SMART" id="SM00387">
    <property type="entry name" value="HATPase_c"/>
    <property type="match status" value="1"/>
</dbReference>
<evidence type="ECO:0000256" key="7">
    <source>
        <dbReference type="PROSITE-ProRule" id="PRU00169"/>
    </source>
</evidence>
<evidence type="ECO:0000313" key="14">
    <source>
        <dbReference type="Proteomes" id="UP001165427"/>
    </source>
</evidence>
<evidence type="ECO:0000256" key="1">
    <source>
        <dbReference type="ARBA" id="ARBA00000085"/>
    </source>
</evidence>
<evidence type="ECO:0000259" key="12">
    <source>
        <dbReference type="PROSITE" id="PS50894"/>
    </source>
</evidence>
<dbReference type="PROSITE" id="PS50109">
    <property type="entry name" value="HIS_KIN"/>
    <property type="match status" value="1"/>
</dbReference>
<feature type="compositionally biased region" description="Basic and acidic residues" evidence="8">
    <location>
        <begin position="690"/>
        <end position="703"/>
    </location>
</feature>
<dbReference type="PRINTS" id="PR00344">
    <property type="entry name" value="BCTRLSENSOR"/>
</dbReference>
<dbReference type="Gene3D" id="3.40.50.2300">
    <property type="match status" value="1"/>
</dbReference>
<organism evidence="13 14">
    <name type="scientific">Desulfatitalea alkaliphila</name>
    <dbReference type="NCBI Taxonomy" id="2929485"/>
    <lineage>
        <taxon>Bacteria</taxon>
        <taxon>Pseudomonadati</taxon>
        <taxon>Thermodesulfobacteriota</taxon>
        <taxon>Desulfobacteria</taxon>
        <taxon>Desulfobacterales</taxon>
        <taxon>Desulfosarcinaceae</taxon>
        <taxon>Desulfatitalea</taxon>
    </lineage>
</organism>
<comment type="catalytic activity">
    <reaction evidence="1">
        <text>ATP + protein L-histidine = ADP + protein N-phospho-L-histidine.</text>
        <dbReference type="EC" id="2.7.13.3"/>
    </reaction>
</comment>
<dbReference type="PROSITE" id="PS50110">
    <property type="entry name" value="RESPONSE_REGULATORY"/>
    <property type="match status" value="1"/>
</dbReference>
<keyword evidence="4" id="KW-0808">Transferase</keyword>
<sequence length="1111" mass="120491">MTIQDDETLQMYLEESLEHLADIETDLLAIEADGADINEARVNKVYRAAHSIKGGAGFMGLTNIKDLTHEMEDILGRIRNREIIPNPDIINVLLTAADALKALMNDILNSNDVDIADQLQALRAVLHAHQEQVEAPSPPAKAAKAVKTKTEKPSPSPPEQDKKSDADLSLAFPDGRETLSVAQHLVADHLEQGKSVYLVCIDVAQHLRARNRSCSGLLEEMEQTGAIVGANFDLQPSAELDEGWAPDMPTLLFLFATILKPSDINVLFEIETDRILELRNDHRLYPIDGEPLPEEPTDRPDTASLDGHDVAPDPIPSTAAPVPAEASGNSAIVATHDMEDMPMEQVASARETAAANGADKKSTKFEHETSLRVHVSLLDQLMTLAGELVLSRNQLLQSMASTDARGSETAGQRIDLITSELQEAIMLTRMQSIGNVFNKFPRVVRDLARTLGKQVELSLEGQDVELDKTIIEAIGDPLTHLVRNAVDHGIETPAVRQRAGKNPVGQIFLRAYHEAGQVNIEISDNGKGLDGRAIAAKAVEKGLISEEQAKVMSVREKANLIFLPGFSTAETITDVSGRGVGMDVVKTNLDQLGGIIDIDSEAGKGTTIRIKLPLTLAIIPCQIVVTGGERYAIPQVNLEELLRIPANQVRKRIERVGNADVVRLRGNLLPLIRLADIIGVQPLYTDPESGEQKPDRRTTLADRRSKKSAAIPAEEMAAVADADAAAPSNPTDDARHGKDRRFHAAGALNVVVVSTGAMKYGLVVDHLLDSEEIVVKPLGRDLKKCKGYAGATIMGDGRVALILDVSNLAQMGGLTTVEATARASEVAEAEAEAQRAARDKQSLLLFRAAENEQFAAPLSLVERIEKIKRSDIEKVGGQRVMKYRGGSLPLFSIDQVASVGPLADTEQLLVIVSVVGGREIGLLAIGPVDAIEMNLEIDGTTLRQTGIMGSAIINDHTTLLVDIYEIVQHLNPQWFKAPEKTSAAAQEAATILFAEDSSFFRNQVKGSMEKEGFRVLEAEDGQIAWDLLHQSEQAVSLVVTDIEMPNMDGFTLTRKIKESARYAHLPVIALTTLAGEEDIAKGKAVGIDDYQIKLDRERLIRSIHGFLQAAA</sequence>
<dbReference type="PANTHER" id="PTHR43395">
    <property type="entry name" value="SENSOR HISTIDINE KINASE CHEA"/>
    <property type="match status" value="1"/>
</dbReference>
<dbReference type="GO" id="GO:0005737">
    <property type="term" value="C:cytoplasm"/>
    <property type="evidence" value="ECO:0007669"/>
    <property type="project" value="InterPro"/>
</dbReference>
<dbReference type="InterPro" id="IPR051315">
    <property type="entry name" value="Bact_Chemotaxis_CheA"/>
</dbReference>
<feature type="region of interest" description="Disordered" evidence="8">
    <location>
        <begin position="345"/>
        <end position="366"/>
    </location>
</feature>
<keyword evidence="3 7" id="KW-0597">Phosphoprotein</keyword>
<evidence type="ECO:0000256" key="8">
    <source>
        <dbReference type="SAM" id="MobiDB-lite"/>
    </source>
</evidence>
<dbReference type="Pfam" id="PF00072">
    <property type="entry name" value="Response_reg"/>
    <property type="match status" value="1"/>
</dbReference>
<dbReference type="SMART" id="SM00260">
    <property type="entry name" value="CheW"/>
    <property type="match status" value="2"/>
</dbReference>
<dbReference type="Pfam" id="PF02518">
    <property type="entry name" value="HATPase_c"/>
    <property type="match status" value="1"/>
</dbReference>
<feature type="domain" description="Histidine kinase" evidence="9">
    <location>
        <begin position="412"/>
        <end position="616"/>
    </location>
</feature>
<dbReference type="PROSITE" id="PS50894">
    <property type="entry name" value="HPT"/>
    <property type="match status" value="1"/>
</dbReference>
<dbReference type="InterPro" id="IPR036061">
    <property type="entry name" value="CheW-like_dom_sf"/>
</dbReference>
<dbReference type="Gene3D" id="1.20.120.160">
    <property type="entry name" value="HPT domain"/>
    <property type="match status" value="1"/>
</dbReference>
<dbReference type="SMART" id="SM00448">
    <property type="entry name" value="REC"/>
    <property type="match status" value="1"/>
</dbReference>
<dbReference type="FunFam" id="2.30.30.40:FF:000048">
    <property type="entry name" value="Chemotaxis protein CheA, putative"/>
    <property type="match status" value="1"/>
</dbReference>
<keyword evidence="14" id="KW-1185">Reference proteome</keyword>
<dbReference type="FunFam" id="3.30.565.10:FF:000016">
    <property type="entry name" value="Chemotaxis protein CheA, putative"/>
    <property type="match status" value="1"/>
</dbReference>
<evidence type="ECO:0000259" key="10">
    <source>
        <dbReference type="PROSITE" id="PS50110"/>
    </source>
</evidence>
<dbReference type="SUPFAM" id="SSF50341">
    <property type="entry name" value="CheW-like"/>
    <property type="match status" value="3"/>
</dbReference>
<evidence type="ECO:0000256" key="6">
    <source>
        <dbReference type="PROSITE-ProRule" id="PRU00110"/>
    </source>
</evidence>
<dbReference type="InterPro" id="IPR005467">
    <property type="entry name" value="His_kinase_dom"/>
</dbReference>
<dbReference type="Pfam" id="PF02895">
    <property type="entry name" value="H-kinase_dim"/>
    <property type="match status" value="1"/>
</dbReference>
<evidence type="ECO:0000259" key="11">
    <source>
        <dbReference type="PROSITE" id="PS50851"/>
    </source>
</evidence>
<dbReference type="GO" id="GO:0000155">
    <property type="term" value="F:phosphorelay sensor kinase activity"/>
    <property type="evidence" value="ECO:0007669"/>
    <property type="project" value="InterPro"/>
</dbReference>
<dbReference type="EMBL" id="JALJRB010000019">
    <property type="protein sequence ID" value="MCJ8501954.1"/>
    <property type="molecule type" value="Genomic_DNA"/>
</dbReference>
<name>A0AA41R414_9BACT</name>
<feature type="domain" description="CheW-like" evidence="11">
    <location>
        <begin position="840"/>
        <end position="972"/>
    </location>
</feature>
<gene>
    <name evidence="13" type="ORF">MRX98_15330</name>
</gene>
<accession>A0AA41R414</accession>
<dbReference type="PANTHER" id="PTHR43395:SF1">
    <property type="entry name" value="CHEMOTAXIS PROTEIN CHEA"/>
    <property type="match status" value="1"/>
</dbReference>
<proteinExistence type="predicted"/>
<evidence type="ECO:0000256" key="3">
    <source>
        <dbReference type="ARBA" id="ARBA00022553"/>
    </source>
</evidence>
<evidence type="ECO:0000313" key="13">
    <source>
        <dbReference type="EMBL" id="MCJ8501954.1"/>
    </source>
</evidence>
<dbReference type="InterPro" id="IPR036641">
    <property type="entry name" value="HPT_dom_sf"/>
</dbReference>
<dbReference type="Proteomes" id="UP001165427">
    <property type="component" value="Unassembled WGS sequence"/>
</dbReference>
<dbReference type="Pfam" id="PF01627">
    <property type="entry name" value="Hpt"/>
    <property type="match status" value="1"/>
</dbReference>
<dbReference type="SUPFAM" id="SSF47226">
    <property type="entry name" value="Histidine-containing phosphotransfer domain, HPT domain"/>
    <property type="match status" value="1"/>
</dbReference>
<protein>
    <recommendedName>
        <fullName evidence="2">histidine kinase</fullName>
        <ecNumber evidence="2">2.7.13.3</ecNumber>
    </recommendedName>
</protein>
<feature type="region of interest" description="Disordered" evidence="8">
    <location>
        <begin position="130"/>
        <end position="166"/>
    </location>
</feature>
<dbReference type="InterPro" id="IPR004105">
    <property type="entry name" value="CheA-like_dim"/>
</dbReference>
<dbReference type="CDD" id="cd00088">
    <property type="entry name" value="HPT"/>
    <property type="match status" value="1"/>
</dbReference>
<evidence type="ECO:0000259" key="9">
    <source>
        <dbReference type="PROSITE" id="PS50109"/>
    </source>
</evidence>
<feature type="domain" description="CheW-like" evidence="11">
    <location>
        <begin position="618"/>
        <end position="814"/>
    </location>
</feature>
<dbReference type="InterPro" id="IPR004358">
    <property type="entry name" value="Sig_transdc_His_kin-like_C"/>
</dbReference>
<feature type="region of interest" description="Disordered" evidence="8">
    <location>
        <begin position="685"/>
        <end position="711"/>
    </location>
</feature>
<dbReference type="RefSeq" id="WP_246911493.1">
    <property type="nucleotide sequence ID" value="NZ_JALJRB010000019.1"/>
</dbReference>
<dbReference type="EC" id="2.7.13.3" evidence="2"/>
<dbReference type="CDD" id="cd16916">
    <property type="entry name" value="HATPase_CheA-like"/>
    <property type="match status" value="1"/>
</dbReference>
<dbReference type="SMART" id="SM01231">
    <property type="entry name" value="H-kinase_dim"/>
    <property type="match status" value="1"/>
</dbReference>
<feature type="region of interest" description="Disordered" evidence="8">
    <location>
        <begin position="285"/>
        <end position="326"/>
    </location>
</feature>
<feature type="domain" description="Response regulatory" evidence="10">
    <location>
        <begin position="990"/>
        <end position="1108"/>
    </location>
</feature>
<dbReference type="InterPro" id="IPR036097">
    <property type="entry name" value="HisK_dim/P_sf"/>
</dbReference>
<comment type="caution">
    <text evidence="13">The sequence shown here is derived from an EMBL/GenBank/DDBJ whole genome shotgun (WGS) entry which is preliminary data.</text>
</comment>
<dbReference type="InterPro" id="IPR008207">
    <property type="entry name" value="Sig_transdc_His_kin_Hpt_dom"/>
</dbReference>
<dbReference type="InterPro" id="IPR003594">
    <property type="entry name" value="HATPase_dom"/>
</dbReference>
<dbReference type="SUPFAM" id="SSF52172">
    <property type="entry name" value="CheY-like"/>
    <property type="match status" value="1"/>
</dbReference>
<dbReference type="InterPro" id="IPR037006">
    <property type="entry name" value="CheA-like_homodim_sf"/>
</dbReference>
<dbReference type="AlphaFoldDB" id="A0AA41R414"/>
<evidence type="ECO:0000256" key="5">
    <source>
        <dbReference type="ARBA" id="ARBA00022777"/>
    </source>
</evidence>
<evidence type="ECO:0000256" key="2">
    <source>
        <dbReference type="ARBA" id="ARBA00012438"/>
    </source>
</evidence>
<dbReference type="InterPro" id="IPR036890">
    <property type="entry name" value="HATPase_C_sf"/>
</dbReference>
<dbReference type="Pfam" id="PF01584">
    <property type="entry name" value="CheW"/>
    <property type="match status" value="3"/>
</dbReference>
<reference evidence="13" key="1">
    <citation type="submission" date="2022-04" db="EMBL/GenBank/DDBJ databases">
        <title>Desulfatitalea alkaliphila sp. nov., a novel anaerobic sulfate-reducing bacterium isolated from terrestrial mud volcano, Taman Peninsula, Russia.</title>
        <authorList>
            <person name="Khomyakova M.A."/>
            <person name="Merkel A.Y."/>
            <person name="Slobodkin A.I."/>
        </authorList>
    </citation>
    <scope>NUCLEOTIDE SEQUENCE</scope>
    <source>
        <strain evidence="13">M08but</strain>
    </source>
</reference>
<dbReference type="Gene3D" id="2.30.30.40">
    <property type="entry name" value="SH3 Domains"/>
    <property type="match status" value="1"/>
</dbReference>
<feature type="modified residue" description="4-aspartylphosphate" evidence="7">
    <location>
        <position position="1041"/>
    </location>
</feature>
<feature type="domain" description="HPt" evidence="12">
    <location>
        <begin position="1"/>
        <end position="107"/>
    </location>
</feature>
<evidence type="ECO:0000256" key="4">
    <source>
        <dbReference type="ARBA" id="ARBA00022679"/>
    </source>
</evidence>
<dbReference type="InterPro" id="IPR002545">
    <property type="entry name" value="CheW-lke_dom"/>
</dbReference>
<dbReference type="InterPro" id="IPR011006">
    <property type="entry name" value="CheY-like_superfamily"/>
</dbReference>
<keyword evidence="5" id="KW-0418">Kinase</keyword>
<dbReference type="GO" id="GO:0006935">
    <property type="term" value="P:chemotaxis"/>
    <property type="evidence" value="ECO:0007669"/>
    <property type="project" value="InterPro"/>
</dbReference>
<dbReference type="InterPro" id="IPR001789">
    <property type="entry name" value="Sig_transdc_resp-reg_receiver"/>
</dbReference>
<dbReference type="Gene3D" id="2.40.50.180">
    <property type="entry name" value="CheA-289, Domain 4"/>
    <property type="match status" value="1"/>
</dbReference>
<feature type="compositionally biased region" description="Basic and acidic residues" evidence="8">
    <location>
        <begin position="296"/>
        <end position="311"/>
    </location>
</feature>
<dbReference type="PROSITE" id="PS50851">
    <property type="entry name" value="CHEW"/>
    <property type="match status" value="2"/>
</dbReference>
<feature type="modified residue" description="Phosphohistidine" evidence="6">
    <location>
        <position position="50"/>
    </location>
</feature>
<dbReference type="SUPFAM" id="SSF55874">
    <property type="entry name" value="ATPase domain of HSP90 chaperone/DNA topoisomerase II/histidine kinase"/>
    <property type="match status" value="1"/>
</dbReference>
<dbReference type="SUPFAM" id="SSF47384">
    <property type="entry name" value="Homodimeric domain of signal transducing histidine kinase"/>
    <property type="match status" value="1"/>
</dbReference>
<dbReference type="Gene3D" id="1.10.287.560">
    <property type="entry name" value="Histidine kinase CheA-like, homodimeric domain"/>
    <property type="match status" value="1"/>
</dbReference>
<dbReference type="Gene3D" id="3.30.565.10">
    <property type="entry name" value="Histidine kinase-like ATPase, C-terminal domain"/>
    <property type="match status" value="1"/>
</dbReference>